<keyword evidence="2" id="KW-0472">Membrane</keyword>
<dbReference type="PANTHER" id="PTHR30273:SF2">
    <property type="entry name" value="PROTEIN FECR"/>
    <property type="match status" value="1"/>
</dbReference>
<feature type="domain" description="FecR protein" evidence="3">
    <location>
        <begin position="150"/>
        <end position="243"/>
    </location>
</feature>
<organism evidence="4 5">
    <name type="scientific">Stieleria bergensis</name>
    <dbReference type="NCBI Taxonomy" id="2528025"/>
    <lineage>
        <taxon>Bacteria</taxon>
        <taxon>Pseudomonadati</taxon>
        <taxon>Planctomycetota</taxon>
        <taxon>Planctomycetia</taxon>
        <taxon>Pirellulales</taxon>
        <taxon>Pirellulaceae</taxon>
        <taxon>Stieleria</taxon>
    </lineage>
</organism>
<accession>A0A517ST29</accession>
<evidence type="ECO:0000313" key="5">
    <source>
        <dbReference type="Proteomes" id="UP000315003"/>
    </source>
</evidence>
<dbReference type="PANTHER" id="PTHR30273">
    <property type="entry name" value="PERIPLASMIC SIGNAL SENSOR AND SIGMA FACTOR ACTIVATOR FECR-RELATED"/>
    <property type="match status" value="1"/>
</dbReference>
<gene>
    <name evidence="4" type="ORF">SV7mr_17890</name>
</gene>
<reference evidence="4 5" key="1">
    <citation type="submission" date="2019-02" db="EMBL/GenBank/DDBJ databases">
        <title>Deep-cultivation of Planctomycetes and their phenomic and genomic characterization uncovers novel biology.</title>
        <authorList>
            <person name="Wiegand S."/>
            <person name="Jogler M."/>
            <person name="Boedeker C."/>
            <person name="Pinto D."/>
            <person name="Vollmers J."/>
            <person name="Rivas-Marin E."/>
            <person name="Kohn T."/>
            <person name="Peeters S.H."/>
            <person name="Heuer A."/>
            <person name="Rast P."/>
            <person name="Oberbeckmann S."/>
            <person name="Bunk B."/>
            <person name="Jeske O."/>
            <person name="Meyerdierks A."/>
            <person name="Storesund J.E."/>
            <person name="Kallscheuer N."/>
            <person name="Luecker S."/>
            <person name="Lage O.M."/>
            <person name="Pohl T."/>
            <person name="Merkel B.J."/>
            <person name="Hornburger P."/>
            <person name="Mueller R.-W."/>
            <person name="Bruemmer F."/>
            <person name="Labrenz M."/>
            <person name="Spormann A.M."/>
            <person name="Op den Camp H."/>
            <person name="Overmann J."/>
            <person name="Amann R."/>
            <person name="Jetten M.S.M."/>
            <person name="Mascher T."/>
            <person name="Medema M.H."/>
            <person name="Devos D.P."/>
            <person name="Kaster A.-K."/>
            <person name="Ovreas L."/>
            <person name="Rohde M."/>
            <person name="Galperin M.Y."/>
            <person name="Jogler C."/>
        </authorList>
    </citation>
    <scope>NUCLEOTIDE SEQUENCE [LARGE SCALE GENOMIC DNA]</scope>
    <source>
        <strain evidence="4 5">SV_7m_r</strain>
    </source>
</reference>
<dbReference type="Proteomes" id="UP000315003">
    <property type="component" value="Chromosome"/>
</dbReference>
<evidence type="ECO:0000256" key="2">
    <source>
        <dbReference type="SAM" id="Phobius"/>
    </source>
</evidence>
<dbReference type="InterPro" id="IPR012373">
    <property type="entry name" value="Ferrdict_sens_TM"/>
</dbReference>
<dbReference type="InterPro" id="IPR006860">
    <property type="entry name" value="FecR"/>
</dbReference>
<keyword evidence="2" id="KW-0812">Transmembrane</keyword>
<feature type="transmembrane region" description="Helical" evidence="2">
    <location>
        <begin position="84"/>
        <end position="103"/>
    </location>
</feature>
<dbReference type="EMBL" id="CP036272">
    <property type="protein sequence ID" value="QDT59282.1"/>
    <property type="molecule type" value="Genomic_DNA"/>
</dbReference>
<name>A0A517ST29_9BACT</name>
<dbReference type="Pfam" id="PF04773">
    <property type="entry name" value="FecR"/>
    <property type="match status" value="1"/>
</dbReference>
<dbReference type="OrthoDB" id="260188at2"/>
<keyword evidence="5" id="KW-1185">Reference proteome</keyword>
<evidence type="ECO:0000313" key="4">
    <source>
        <dbReference type="EMBL" id="QDT59282.1"/>
    </source>
</evidence>
<dbReference type="GO" id="GO:0016989">
    <property type="term" value="F:sigma factor antagonist activity"/>
    <property type="evidence" value="ECO:0007669"/>
    <property type="project" value="TreeGrafter"/>
</dbReference>
<feature type="region of interest" description="Disordered" evidence="1">
    <location>
        <begin position="53"/>
        <end position="74"/>
    </location>
</feature>
<proteinExistence type="predicted"/>
<evidence type="ECO:0000256" key="1">
    <source>
        <dbReference type="SAM" id="MobiDB-lite"/>
    </source>
</evidence>
<sequence length="467" mass="51062" precursor="true">MDSHELICRYLHGVASEEEVRELDRRLRSDQALQEDFLVQSELDANLRQEAQLGSRDDVQQASSDESADHWQQNHRGRRMTVRILLALATVALIAVVTQAFLLPGSPQEIITVTSVSGPIAWTGDGGHVTNAIAVGEKLPGGTLELLSPDASVEFAFKDRSALTLAGLSAMTISNDSLNAGSEMQKKLYLRHGRLSARVQRQPRGRPLIVSTNTAELTVLGTKFNVETSPESTRLTVKEGSVRLKRLPDGKEVDVPAQQCVFASLENQNALPLQSLNSPVNRWQSELRQDVVMGKWTSRLWGIGVKLKKAVASGKMSEQEALKVYKQTAHLNDSAGSVWTVSSPVGALLVLSVGRSQDHPVHLQATSSILVRGRAFSRTPVKIGLNVEFPDGGFAGKYSTTIPASQFAVGEEFEMELPLNKFRDDRKTDVSPVGLELTDWWLVAKSSSGKFEITSVELANAPLRDKP</sequence>
<dbReference type="RefSeq" id="WP_145271057.1">
    <property type="nucleotide sequence ID" value="NZ_CP036272.1"/>
</dbReference>
<dbReference type="AlphaFoldDB" id="A0A517ST29"/>
<protein>
    <submittedName>
        <fullName evidence="4">Fec operon regulator FecR</fullName>
    </submittedName>
</protein>
<dbReference type="Gene3D" id="2.60.120.1440">
    <property type="match status" value="1"/>
</dbReference>
<evidence type="ECO:0000259" key="3">
    <source>
        <dbReference type="Pfam" id="PF04773"/>
    </source>
</evidence>
<keyword evidence="2" id="KW-1133">Transmembrane helix</keyword>